<comment type="caution">
    <text evidence="1">The sequence shown here is derived from an EMBL/GenBank/DDBJ whole genome shotgun (WGS) entry which is preliminary data.</text>
</comment>
<name>A0ACC0V1K3_9HYPO</name>
<organism evidence="1 2">
    <name type="scientific">Trichothecium roseum</name>
    <dbReference type="NCBI Taxonomy" id="47278"/>
    <lineage>
        <taxon>Eukaryota</taxon>
        <taxon>Fungi</taxon>
        <taxon>Dikarya</taxon>
        <taxon>Ascomycota</taxon>
        <taxon>Pezizomycotina</taxon>
        <taxon>Sordariomycetes</taxon>
        <taxon>Hypocreomycetidae</taxon>
        <taxon>Hypocreales</taxon>
        <taxon>Hypocreales incertae sedis</taxon>
        <taxon>Trichothecium</taxon>
    </lineage>
</organism>
<evidence type="ECO:0000313" key="2">
    <source>
        <dbReference type="Proteomes" id="UP001163324"/>
    </source>
</evidence>
<gene>
    <name evidence="1" type="ORF">N3K66_004509</name>
</gene>
<protein>
    <submittedName>
        <fullName evidence="1">Uncharacterized protein</fullName>
    </submittedName>
</protein>
<keyword evidence="2" id="KW-1185">Reference proteome</keyword>
<reference evidence="1" key="1">
    <citation type="submission" date="2022-10" db="EMBL/GenBank/DDBJ databases">
        <title>Complete Genome of Trichothecium roseum strain YXFP-22015, a Plant Pathogen Isolated from Citrus.</title>
        <authorList>
            <person name="Wang Y."/>
            <person name="Zhu L."/>
        </authorList>
    </citation>
    <scope>NUCLEOTIDE SEQUENCE</scope>
    <source>
        <strain evidence="1">YXFP-22015</strain>
    </source>
</reference>
<proteinExistence type="predicted"/>
<accession>A0ACC0V1K3</accession>
<evidence type="ECO:0000313" key="1">
    <source>
        <dbReference type="EMBL" id="KAI9900247.1"/>
    </source>
</evidence>
<dbReference type="EMBL" id="CM047943">
    <property type="protein sequence ID" value="KAI9900247.1"/>
    <property type="molecule type" value="Genomic_DNA"/>
</dbReference>
<sequence>MSLPRDRPDARLKIVRRDEYSIPMRLLHLLIRPFRPVPMKPHHLPDGRSPRLTPPKAASKLCHVRERDVEGIWIYDVTGKHVGGKPRKRVYYFCGGGWQMLPSTRHWSLVVELAKKVPDASISLVAYPLAPKSPARLSFPRLQTMYASVMRQSAEAGETVVFAGDSSGGNIVLSLVAWALRSPEALAPAGIVAISPSTDLRHLHPDLNKVWDPILSVPFIISTAGAWSDKEPAESGKTAAQGGREDWSAWDPRVSPAVADLEPLARRGVKLYGIHGTYDVLSVETAVFRDRCRDEGIEGEWVEWARQMHCFPLAFAVGLKESKQGLAWVIEKMSEI</sequence>
<dbReference type="Proteomes" id="UP001163324">
    <property type="component" value="Chromosome 4"/>
</dbReference>